<evidence type="ECO:0000256" key="4">
    <source>
        <dbReference type="SAM" id="MobiDB-lite"/>
    </source>
</evidence>
<dbReference type="InterPro" id="IPR012462">
    <property type="entry name" value="UFSP1/2_DUB_cat"/>
</dbReference>
<name>H3C330_TETNG</name>
<evidence type="ECO:0000259" key="5">
    <source>
        <dbReference type="PROSITE" id="PS00028"/>
    </source>
</evidence>
<reference evidence="6" key="3">
    <citation type="submission" date="2025-09" db="UniProtKB">
        <authorList>
            <consortium name="Ensembl"/>
        </authorList>
    </citation>
    <scope>IDENTIFICATION</scope>
</reference>
<evidence type="ECO:0000256" key="3">
    <source>
        <dbReference type="SAM" id="Coils"/>
    </source>
</evidence>
<accession>H3C330</accession>
<evidence type="ECO:0000313" key="6">
    <source>
        <dbReference type="Ensembl" id="ENSTNIP00000002648.1"/>
    </source>
</evidence>
<evidence type="ECO:0000313" key="7">
    <source>
        <dbReference type="Proteomes" id="UP000007303"/>
    </source>
</evidence>
<feature type="domain" description="C2H2-type" evidence="5">
    <location>
        <begin position="194"/>
        <end position="214"/>
    </location>
</feature>
<dbReference type="GeneTree" id="ENSGT00940000166924"/>
<dbReference type="AlphaFoldDB" id="H3C330"/>
<dbReference type="SMART" id="SM00355">
    <property type="entry name" value="ZnF_C2H2"/>
    <property type="match status" value="4"/>
</dbReference>
<dbReference type="Gene3D" id="3.90.70.130">
    <property type="match status" value="1"/>
</dbReference>
<dbReference type="InParanoid" id="H3C330"/>
<feature type="region of interest" description="Disordered" evidence="4">
    <location>
        <begin position="52"/>
        <end position="122"/>
    </location>
</feature>
<feature type="compositionally biased region" description="Basic and acidic residues" evidence="4">
    <location>
        <begin position="107"/>
        <end position="116"/>
    </location>
</feature>
<dbReference type="PANTHER" id="PTHR48153">
    <property type="entry name" value="UFM1-SPECIFIC PROTEASE 2"/>
    <property type="match status" value="1"/>
</dbReference>
<dbReference type="STRING" id="99883.ENSTNIP00000002648"/>
<proteinExistence type="inferred from homology"/>
<dbReference type="OMA" id="HHTGYNE"/>
<dbReference type="PROSITE" id="PS00028">
    <property type="entry name" value="ZINC_FINGER_C2H2_1"/>
    <property type="match status" value="2"/>
</dbReference>
<comment type="similarity">
    <text evidence="1">Belongs to the peptidase C78 family.</text>
</comment>
<dbReference type="Ensembl" id="ENSTNIT00000002268.1">
    <property type="protein sequence ID" value="ENSTNIP00000002648.1"/>
    <property type="gene ID" value="ENSTNIG00000011676.1"/>
</dbReference>
<feature type="coiled-coil region" evidence="3">
    <location>
        <begin position="230"/>
        <end position="260"/>
    </location>
</feature>
<keyword evidence="3" id="KW-0175">Coiled coil</keyword>
<keyword evidence="7" id="KW-1185">Reference proteome</keyword>
<reference evidence="6" key="2">
    <citation type="submission" date="2025-08" db="UniProtKB">
        <authorList>
            <consortium name="Ensembl"/>
        </authorList>
    </citation>
    <scope>IDENTIFICATION</scope>
</reference>
<evidence type="ECO:0000256" key="1">
    <source>
        <dbReference type="ARBA" id="ARBA00008552"/>
    </source>
</evidence>
<evidence type="ECO:0000256" key="2">
    <source>
        <dbReference type="ARBA" id="ARBA00022801"/>
    </source>
</evidence>
<protein>
    <recommendedName>
        <fullName evidence="5">C2H2-type domain-containing protein</fullName>
    </recommendedName>
</protein>
<feature type="domain" description="C2H2-type" evidence="5">
    <location>
        <begin position="149"/>
        <end position="169"/>
    </location>
</feature>
<dbReference type="GO" id="GO:0071567">
    <property type="term" value="F:deUFMylase activity"/>
    <property type="evidence" value="ECO:0007669"/>
    <property type="project" value="UniProtKB-ARBA"/>
</dbReference>
<dbReference type="PANTHER" id="PTHR48153:SF4">
    <property type="entry name" value="UBIQUITIN CARBOXYL-TERMINAL HYDROLASE MUG105"/>
    <property type="match status" value="1"/>
</dbReference>
<reference evidence="7" key="1">
    <citation type="journal article" date="2004" name="Nature">
        <title>Genome duplication in the teleost fish Tetraodon nigroviridis reveals the early vertebrate proto-karyotype.</title>
        <authorList>
            <person name="Jaillon O."/>
            <person name="Aury J.-M."/>
            <person name="Brunet F."/>
            <person name="Petit J.-L."/>
            <person name="Stange-Thomann N."/>
            <person name="Mauceli E."/>
            <person name="Bouneau L."/>
            <person name="Fischer C."/>
            <person name="Ozouf-Costaz C."/>
            <person name="Bernot A."/>
            <person name="Nicaud S."/>
            <person name="Jaffe D."/>
            <person name="Fisher S."/>
            <person name="Lutfalla G."/>
            <person name="Dossat C."/>
            <person name="Segurens B."/>
            <person name="Dasilva C."/>
            <person name="Salanoubat M."/>
            <person name="Levy M."/>
            <person name="Boudet N."/>
            <person name="Castellano S."/>
            <person name="Anthouard V."/>
            <person name="Jubin C."/>
            <person name="Castelli V."/>
            <person name="Katinka M."/>
            <person name="Vacherie B."/>
            <person name="Biemont C."/>
            <person name="Skalli Z."/>
            <person name="Cattolico L."/>
            <person name="Poulain J."/>
            <person name="De Berardinis V."/>
            <person name="Cruaud C."/>
            <person name="Duprat S."/>
            <person name="Brottier P."/>
            <person name="Coutanceau J.-P."/>
            <person name="Gouzy J."/>
            <person name="Parra G."/>
            <person name="Lardier G."/>
            <person name="Chapple C."/>
            <person name="McKernan K.J."/>
            <person name="McEwan P."/>
            <person name="Bosak S."/>
            <person name="Kellis M."/>
            <person name="Volff J.-N."/>
            <person name="Guigo R."/>
            <person name="Zody M.C."/>
            <person name="Mesirov J."/>
            <person name="Lindblad-Toh K."/>
            <person name="Birren B."/>
            <person name="Nusbaum C."/>
            <person name="Kahn D."/>
            <person name="Robinson-Rechavi M."/>
            <person name="Laudet V."/>
            <person name="Schachter V."/>
            <person name="Quetier F."/>
            <person name="Saurin W."/>
            <person name="Scarpelli C."/>
            <person name="Wincker P."/>
            <person name="Lander E.S."/>
            <person name="Weissenbach J."/>
            <person name="Roest Crollius H."/>
        </authorList>
    </citation>
    <scope>NUCLEOTIDE SEQUENCE [LARGE SCALE GENOMIC DNA]</scope>
</reference>
<dbReference type="FunCoup" id="H3C330">
    <property type="interactions" value="707"/>
</dbReference>
<dbReference type="InterPro" id="IPR013087">
    <property type="entry name" value="Znf_C2H2_type"/>
</dbReference>
<dbReference type="Proteomes" id="UP000007303">
    <property type="component" value="Unassembled WGS sequence"/>
</dbReference>
<dbReference type="Pfam" id="PF07910">
    <property type="entry name" value="Peptidase_C78"/>
    <property type="match status" value="1"/>
</dbReference>
<sequence length="584" mass="64608">TLTCELCDEELLVEDMKTHFLLNHPDNDMYCPLCSLSGVSFDQLCSHISSAHPDKRAVTPSSARLVSPHHERAEKVPGYGSRTTAGARNTREGEPARAPSDLTTRNTEPRWDFSREDDGDAENPSKLSLFKNFDLAKVHGADTQVNLACPVCWLVCSSRSSLQEHVDLHLPVPTSAPSLLQPPVWCCGGPSWLCPVCWLACGDSVSLQEHVDLHLDHRAAADASGRPGLDLELARQLQEEENQRRRLEETKQEKEEFKKLQRQFGVDGGGGYCRQMERAMEGAVTKGLMSPEEFHRRKADLMETLASGLDDGTTRTPTGVVRSLWDYYQAENADGVQVWLSADADHFCSSAGDRGWGCGYRNFQMLLSALHRIEAYACVLQEKTVPSIPQLQSMVEGAWKEGLDPQGAAHFHQRLLGTRAWIGATEIFSLLTFLGINSRIVDFHRATGAGHTHPLLFDWVRRYFSQAGGAGQLPRRLSRTSLPPLYLQHHGTVAGRHLQPVALAAQGRGGGLCLLLLDPASSRSHAQRLRSRSGASAAVRSIRKFPRSLKHQQYQLVVPQGVLSAQERQIKITDSQTLCAEKIP</sequence>
<organism evidence="6 7">
    <name type="scientific">Tetraodon nigroviridis</name>
    <name type="common">Spotted green pufferfish</name>
    <name type="synonym">Chelonodon nigroviridis</name>
    <dbReference type="NCBI Taxonomy" id="99883"/>
    <lineage>
        <taxon>Eukaryota</taxon>
        <taxon>Metazoa</taxon>
        <taxon>Chordata</taxon>
        <taxon>Craniata</taxon>
        <taxon>Vertebrata</taxon>
        <taxon>Euteleostomi</taxon>
        <taxon>Actinopterygii</taxon>
        <taxon>Neopterygii</taxon>
        <taxon>Teleostei</taxon>
        <taxon>Neoteleostei</taxon>
        <taxon>Acanthomorphata</taxon>
        <taxon>Eupercaria</taxon>
        <taxon>Tetraodontiformes</taxon>
        <taxon>Tetradontoidea</taxon>
        <taxon>Tetraodontidae</taxon>
        <taxon>Tetraodon</taxon>
    </lineage>
</organism>
<keyword evidence="2" id="KW-0378">Hydrolase</keyword>